<dbReference type="EMBL" id="OU466858">
    <property type="protein sequence ID" value="CAH2045286.1"/>
    <property type="molecule type" value="Genomic_DNA"/>
</dbReference>
<dbReference type="InterPro" id="IPR056712">
    <property type="entry name" value="DUF7810"/>
</dbReference>
<sequence>MKRGGIRRKRLFGRRILLASAVFFIGFGLLLLTLRSVDPNPSFIDDDDDDAVSESGSDEENARWSNSSSIGEGKVDGGRLCATVEEMGSEFDGGFVDQSLRVRDVIRRHFHVNGASAIRELAPEEFCRHGYVLGKTAEAGFGNEMYKILTSAALSIMLNRSLIIGQTRHILPLAFACFSLCLSVCLFTSFSVHFRGKYPFGDYIAYSNATYTMNEVKHLWRQKGCVKKYGRRLVMRLDDFEKPTKSNVLCSNWKKWEEPIIWFQGTTDAVAAQFFLKNVHPEMRAAASELFGEEGNSAPGANVFGELMMSLISPTKDVKDAVDWVLRETGDPDISLHMRMLTSKSVRPLRAAINCLGKAINRLGISKPRVVIVSDTPSVVKAIEPNISAFAEVLHFDYKLFRGNIVQRGRGLPMLDFRIKDWGPAPRWVAFVDFFLACRASQAVVSGANRRVGTTYAQLVAALAAANSLKEGSSNSSFAFLSSFQSNLLADGLKNQVGWGHVWNRYAGPLSCPKQSNQCAFTPLAPPGWWDGLWQSPIPRDTRRLAAFGIELSGFGTVNEDRFHAFCSAKKEYLNTVTII</sequence>
<feature type="transmembrane region" description="Helical" evidence="2">
    <location>
        <begin position="12"/>
        <end position="34"/>
    </location>
</feature>
<evidence type="ECO:0000313" key="4">
    <source>
        <dbReference type="Proteomes" id="UP000836841"/>
    </source>
</evidence>
<accession>A0AAU9RL68</accession>
<dbReference type="Proteomes" id="UP000836841">
    <property type="component" value="Chromosome 2"/>
</dbReference>
<reference evidence="3 4" key="1">
    <citation type="submission" date="2022-03" db="EMBL/GenBank/DDBJ databases">
        <authorList>
            <person name="Nunn A."/>
            <person name="Chopra R."/>
            <person name="Nunn A."/>
            <person name="Contreras Garrido A."/>
        </authorList>
    </citation>
    <scope>NUCLEOTIDE SEQUENCE [LARGE SCALE GENOMIC DNA]</scope>
</reference>
<dbReference type="PANTHER" id="PTHR35736:SF1">
    <property type="entry name" value="EXPRESSED PROTEIN"/>
    <property type="match status" value="1"/>
</dbReference>
<organism evidence="3 4">
    <name type="scientific">Thlaspi arvense</name>
    <name type="common">Field penny-cress</name>
    <dbReference type="NCBI Taxonomy" id="13288"/>
    <lineage>
        <taxon>Eukaryota</taxon>
        <taxon>Viridiplantae</taxon>
        <taxon>Streptophyta</taxon>
        <taxon>Embryophyta</taxon>
        <taxon>Tracheophyta</taxon>
        <taxon>Spermatophyta</taxon>
        <taxon>Magnoliopsida</taxon>
        <taxon>eudicotyledons</taxon>
        <taxon>Gunneridae</taxon>
        <taxon>Pentapetalae</taxon>
        <taxon>rosids</taxon>
        <taxon>malvids</taxon>
        <taxon>Brassicales</taxon>
        <taxon>Brassicaceae</taxon>
        <taxon>Thlaspideae</taxon>
        <taxon>Thlaspi</taxon>
    </lineage>
</organism>
<name>A0AAU9RL68_THLAR</name>
<evidence type="ECO:0000256" key="2">
    <source>
        <dbReference type="SAM" id="Phobius"/>
    </source>
</evidence>
<dbReference type="PANTHER" id="PTHR35736">
    <property type="entry name" value="EXPRESSED PROTEIN"/>
    <property type="match status" value="1"/>
</dbReference>
<feature type="region of interest" description="Disordered" evidence="1">
    <location>
        <begin position="45"/>
        <end position="74"/>
    </location>
</feature>
<keyword evidence="2" id="KW-1133">Transmembrane helix</keyword>
<dbReference type="Pfam" id="PF25102">
    <property type="entry name" value="DUF7810"/>
    <property type="match status" value="1"/>
</dbReference>
<dbReference type="AlphaFoldDB" id="A0AAU9RL68"/>
<keyword evidence="2" id="KW-0812">Transmembrane</keyword>
<proteinExistence type="predicted"/>
<gene>
    <name evidence="3" type="ORF">TAV2_LOCUS6764</name>
</gene>
<protein>
    <submittedName>
        <fullName evidence="3">Uncharacterized protein</fullName>
    </submittedName>
</protein>
<evidence type="ECO:0000256" key="1">
    <source>
        <dbReference type="SAM" id="MobiDB-lite"/>
    </source>
</evidence>
<evidence type="ECO:0000313" key="3">
    <source>
        <dbReference type="EMBL" id="CAH2045286.1"/>
    </source>
</evidence>
<feature type="compositionally biased region" description="Acidic residues" evidence="1">
    <location>
        <begin position="45"/>
        <end position="59"/>
    </location>
</feature>
<keyword evidence="2" id="KW-0472">Membrane</keyword>
<keyword evidence="4" id="KW-1185">Reference proteome</keyword>